<dbReference type="EMBL" id="RBOW01000960">
    <property type="protein sequence ID" value="RMN18542.1"/>
    <property type="molecule type" value="Genomic_DNA"/>
</dbReference>
<evidence type="ECO:0000256" key="1">
    <source>
        <dbReference type="SAM" id="Phobius"/>
    </source>
</evidence>
<keyword evidence="1" id="KW-1133">Transmembrane helix</keyword>
<reference evidence="2 4" key="1">
    <citation type="submission" date="2015-09" db="EMBL/GenBank/DDBJ databases">
        <title>Genome announcement of multiple Pseudomonas syringae strains.</title>
        <authorList>
            <person name="Thakur S."/>
            <person name="Wang P.W."/>
            <person name="Gong Y."/>
            <person name="Weir B.S."/>
            <person name="Guttman D.S."/>
        </authorList>
    </citation>
    <scope>NUCLEOTIDE SEQUENCE [LARGE SCALE GENOMIC DNA]</scope>
    <source>
        <strain evidence="2 4">ICMP2823</strain>
    </source>
</reference>
<name>A0A0P9KT63_PSECA</name>
<reference evidence="3 5" key="2">
    <citation type="submission" date="2018-08" db="EMBL/GenBank/DDBJ databases">
        <title>Recombination of ecologically and evolutionarily significant loci maintains genetic cohesion in the Pseudomonas syringae species complex.</title>
        <authorList>
            <person name="Dillon M."/>
            <person name="Thakur S."/>
            <person name="Almeida R.N.D."/>
            <person name="Weir B.S."/>
            <person name="Guttman D.S."/>
        </authorList>
    </citation>
    <scope>NUCLEOTIDE SEQUENCE [LARGE SCALE GENOMIC DNA]</scope>
    <source>
        <strain evidence="3 5">ICMP 2821</strain>
    </source>
</reference>
<evidence type="ECO:0000313" key="5">
    <source>
        <dbReference type="Proteomes" id="UP000281372"/>
    </source>
</evidence>
<proteinExistence type="predicted"/>
<accession>A0A0P9KT63</accession>
<sequence length="140" mass="15681">MMHFAMRQKAIIAKRTASTFFMIFNSLIYKVFITIYRWHADCITSSSEHISSQTVGHRYWKMNKTLTALNAAALVALVAFHFQDSGAQSAQVSVQTSVQHHISHAPKLAVMTDRNASAAILATEDAADLQAPRAEQRWVF</sequence>
<protein>
    <submittedName>
        <fullName evidence="2">Uncharacterized protein</fullName>
    </submittedName>
</protein>
<dbReference type="Proteomes" id="UP000281372">
    <property type="component" value="Unassembled WGS sequence"/>
</dbReference>
<dbReference type="EMBL" id="LJPX01000482">
    <property type="protein sequence ID" value="KPW68505.1"/>
    <property type="molecule type" value="Genomic_DNA"/>
</dbReference>
<dbReference type="PATRIC" id="fig|86840.3.peg.4504"/>
<dbReference type="AlphaFoldDB" id="A0A0P9KT63"/>
<comment type="caution">
    <text evidence="2">The sequence shown here is derived from an EMBL/GenBank/DDBJ whole genome shotgun (WGS) entry which is preliminary data.</text>
</comment>
<organism evidence="2 4">
    <name type="scientific">Pseudomonas cannabina</name>
    <dbReference type="NCBI Taxonomy" id="86840"/>
    <lineage>
        <taxon>Bacteria</taxon>
        <taxon>Pseudomonadati</taxon>
        <taxon>Pseudomonadota</taxon>
        <taxon>Gammaproteobacteria</taxon>
        <taxon>Pseudomonadales</taxon>
        <taxon>Pseudomonadaceae</taxon>
        <taxon>Pseudomonas</taxon>
    </lineage>
</organism>
<feature type="transmembrane region" description="Helical" evidence="1">
    <location>
        <begin position="20"/>
        <end position="38"/>
    </location>
</feature>
<evidence type="ECO:0000313" key="3">
    <source>
        <dbReference type="EMBL" id="RMN18542.1"/>
    </source>
</evidence>
<keyword evidence="1" id="KW-0472">Membrane</keyword>
<evidence type="ECO:0000313" key="4">
    <source>
        <dbReference type="Proteomes" id="UP000050564"/>
    </source>
</evidence>
<evidence type="ECO:0000313" key="2">
    <source>
        <dbReference type="EMBL" id="KPW68505.1"/>
    </source>
</evidence>
<keyword evidence="1" id="KW-0812">Transmembrane</keyword>
<gene>
    <name evidence="2" type="ORF">ALO81_04996</name>
    <name evidence="3" type="ORF">ALQ64_05742</name>
</gene>
<dbReference type="Proteomes" id="UP000050564">
    <property type="component" value="Unassembled WGS sequence"/>
</dbReference>